<organism evidence="3">
    <name type="scientific">Lysobacter firmicutimachus</name>
    <dbReference type="NCBI Taxonomy" id="1792846"/>
    <lineage>
        <taxon>Bacteria</taxon>
        <taxon>Pseudomonadati</taxon>
        <taxon>Pseudomonadota</taxon>
        <taxon>Gammaproteobacteria</taxon>
        <taxon>Lysobacterales</taxon>
        <taxon>Lysobacteraceae</taxon>
        <taxon>Lysobacter</taxon>
    </lineage>
</organism>
<dbReference type="InterPro" id="IPR016047">
    <property type="entry name" value="M23ase_b-sheet_dom"/>
</dbReference>
<evidence type="ECO:0000313" key="3">
    <source>
        <dbReference type="EMBL" id="XCO76161.1"/>
    </source>
</evidence>
<proteinExistence type="predicted"/>
<gene>
    <name evidence="3" type="ORF">ABU614_05060</name>
</gene>
<dbReference type="CDD" id="cd12797">
    <property type="entry name" value="M23_peptidase"/>
    <property type="match status" value="1"/>
</dbReference>
<dbReference type="AlphaFoldDB" id="A0AAU8MY93"/>
<protein>
    <submittedName>
        <fullName evidence="3">M23 family metallopeptidase</fullName>
        <ecNumber evidence="3">3.4.-.-</ecNumber>
    </submittedName>
</protein>
<name>A0AAU8MY93_9GAMM</name>
<dbReference type="Gene3D" id="2.70.70.10">
    <property type="entry name" value="Glucose Permease (Domain IIA)"/>
    <property type="match status" value="1"/>
</dbReference>
<dbReference type="EMBL" id="CP159925">
    <property type="protein sequence ID" value="XCO76161.1"/>
    <property type="molecule type" value="Genomic_DNA"/>
</dbReference>
<reference evidence="3" key="1">
    <citation type="submission" date="2024-06" db="EMBL/GenBank/DDBJ databases">
        <authorList>
            <person name="Li S."/>
        </authorList>
    </citation>
    <scope>NUCLEOTIDE SEQUENCE</scope>
    <source>
        <strain evidence="3">SR10</strain>
    </source>
</reference>
<dbReference type="EC" id="3.4.-.-" evidence="3"/>
<feature type="domain" description="M23ase beta-sheet core" evidence="2">
    <location>
        <begin position="111"/>
        <end position="200"/>
    </location>
</feature>
<keyword evidence="1" id="KW-0732">Signal</keyword>
<evidence type="ECO:0000256" key="1">
    <source>
        <dbReference type="SAM" id="SignalP"/>
    </source>
</evidence>
<dbReference type="Pfam" id="PF01551">
    <property type="entry name" value="Peptidase_M23"/>
    <property type="match status" value="1"/>
</dbReference>
<dbReference type="InterPro" id="IPR011055">
    <property type="entry name" value="Dup_hybrid_motif"/>
</dbReference>
<dbReference type="InterPro" id="IPR050570">
    <property type="entry name" value="Cell_wall_metabolism_enzyme"/>
</dbReference>
<feature type="chain" id="PRO_5043750778" evidence="1">
    <location>
        <begin position="23"/>
        <end position="232"/>
    </location>
</feature>
<sequence length="232" mass="25226">MKAPTWNALAWLALYLASAAAAAQTAPRFSPPGELEPGSGRGVSDPNIYLRDIRFPIEQAPAFLNSQVWRKGGSQGPAGGQCDRANYSYPWRDNFCESRSWGMPLCPSGQGHQGQDIRPPTCEARTHWAVAAEAGKIVQVGKYSVSLQTPAGTVYRYLHLQMNALAVKRGDAVARGARIGRVSNDFDGAATTIHLHFDIKDSVRVGARSEVVFVPPYSSLRKAYERLLSGQP</sequence>
<dbReference type="PANTHER" id="PTHR21666">
    <property type="entry name" value="PEPTIDASE-RELATED"/>
    <property type="match status" value="1"/>
</dbReference>
<dbReference type="GO" id="GO:0004222">
    <property type="term" value="F:metalloendopeptidase activity"/>
    <property type="evidence" value="ECO:0007669"/>
    <property type="project" value="TreeGrafter"/>
</dbReference>
<feature type="signal peptide" evidence="1">
    <location>
        <begin position="1"/>
        <end position="22"/>
    </location>
</feature>
<dbReference type="PANTHER" id="PTHR21666:SF270">
    <property type="entry name" value="MUREIN HYDROLASE ACTIVATOR ENVC"/>
    <property type="match status" value="1"/>
</dbReference>
<dbReference type="SUPFAM" id="SSF51261">
    <property type="entry name" value="Duplicated hybrid motif"/>
    <property type="match status" value="1"/>
</dbReference>
<accession>A0AAU8MY93</accession>
<evidence type="ECO:0000259" key="2">
    <source>
        <dbReference type="Pfam" id="PF01551"/>
    </source>
</evidence>
<keyword evidence="3" id="KW-0378">Hydrolase</keyword>
<dbReference type="RefSeq" id="WP_363799544.1">
    <property type="nucleotide sequence ID" value="NZ_CP159925.1"/>
</dbReference>